<dbReference type="Pfam" id="PF05015">
    <property type="entry name" value="HigB-like_toxin"/>
    <property type="match status" value="1"/>
</dbReference>
<dbReference type="EMBL" id="LZLS01000048">
    <property type="protein sequence ID" value="OBK29609.1"/>
    <property type="molecule type" value="Genomic_DNA"/>
</dbReference>
<protein>
    <submittedName>
        <fullName evidence="1">Plasmid maintenance system killer protein</fullName>
    </submittedName>
</protein>
<dbReference type="AlphaFoldDB" id="A0A1A3P8G7"/>
<dbReference type="PANTHER" id="PTHR40266:SF2">
    <property type="entry name" value="TOXIN HIGB-1"/>
    <property type="match status" value="1"/>
</dbReference>
<dbReference type="InterPro" id="IPR035093">
    <property type="entry name" value="RelE/ParE_toxin_dom_sf"/>
</dbReference>
<dbReference type="PANTHER" id="PTHR40266">
    <property type="entry name" value="TOXIN HIGB-1"/>
    <property type="match status" value="1"/>
</dbReference>
<dbReference type="InterPro" id="IPR007711">
    <property type="entry name" value="HigB-1"/>
</dbReference>
<dbReference type="Gene3D" id="3.30.2310.20">
    <property type="entry name" value="RelE-like"/>
    <property type="match status" value="1"/>
</dbReference>
<dbReference type="RefSeq" id="WP_065143053.1">
    <property type="nucleotide sequence ID" value="NZ_LZLS01000048.1"/>
</dbReference>
<comment type="caution">
    <text evidence="1">The sequence shown here is derived from an EMBL/GenBank/DDBJ whole genome shotgun (WGS) entry which is preliminary data.</text>
</comment>
<organism evidence="1 2">
    <name type="scientific">Mycobacterium asiaticum</name>
    <dbReference type="NCBI Taxonomy" id="1790"/>
    <lineage>
        <taxon>Bacteria</taxon>
        <taxon>Bacillati</taxon>
        <taxon>Actinomycetota</taxon>
        <taxon>Actinomycetes</taxon>
        <taxon>Mycobacteriales</taxon>
        <taxon>Mycobacteriaceae</taxon>
        <taxon>Mycobacterium</taxon>
    </lineage>
</organism>
<gene>
    <name evidence="1" type="ORF">A5634_17975</name>
</gene>
<reference evidence="1 2" key="1">
    <citation type="submission" date="2016-06" db="EMBL/GenBank/DDBJ databases">
        <authorList>
            <person name="Kjaerup R.B."/>
            <person name="Dalgaard T.S."/>
            <person name="Juul-Madsen H.R."/>
        </authorList>
    </citation>
    <scope>NUCLEOTIDE SEQUENCE [LARGE SCALE GENOMIC DNA]</scope>
    <source>
        <strain evidence="1 2">1165133.8</strain>
    </source>
</reference>
<name>A0A1A3P8G7_MYCAS</name>
<evidence type="ECO:0000313" key="2">
    <source>
        <dbReference type="Proteomes" id="UP000093928"/>
    </source>
</evidence>
<evidence type="ECO:0000313" key="1">
    <source>
        <dbReference type="EMBL" id="OBK29609.1"/>
    </source>
</evidence>
<dbReference type="Proteomes" id="UP000093928">
    <property type="component" value="Unassembled WGS sequence"/>
</dbReference>
<proteinExistence type="predicted"/>
<sequence length="96" mass="11024">MIRSFSDSDTQKIWELRCPKGISKDLAKAARRKMQILDAAENINDLRVPPGNRLEKLTAKGGRQGQYSIRVNDQYRICFKWRDGGADNVELADYHD</sequence>
<dbReference type="SUPFAM" id="SSF143011">
    <property type="entry name" value="RelE-like"/>
    <property type="match status" value="1"/>
</dbReference>
<accession>A0A1A3P8G7</accession>
<dbReference type="OrthoDB" id="9801102at2"/>